<dbReference type="SUPFAM" id="SSF56796">
    <property type="entry name" value="Dehydroquinate synthase-like"/>
    <property type="match status" value="1"/>
</dbReference>
<name>A0A7X1J1H7_9ACTN</name>
<protein>
    <submittedName>
        <fullName evidence="5">2-epi-5-epi-valiolone synthase</fullName>
    </submittedName>
</protein>
<keyword evidence="6" id="KW-1185">Reference proteome</keyword>
<dbReference type="Pfam" id="PF01761">
    <property type="entry name" value="DHQ_synthase"/>
    <property type="match status" value="1"/>
</dbReference>
<comment type="caution">
    <text evidence="5">The sequence shown here is derived from an EMBL/GenBank/DDBJ whole genome shotgun (WGS) entry which is preliminary data.</text>
</comment>
<sequence length="413" mass="45295">MAMTAPGILRRSPDGDYVVEATHPVKYGVTVTDGVLQQTLPFPEPGSDRDPLGRVPGGSMRRLVVADREVARLYGDPIQEFLTRHGIEFRLVAIPGGESSKRWKTVRRLCREFDSFGINRRGEPIIVFGGGVVLDVVGLAASIYRRGIPRLIFPTTLVGQIDAGLGVKTGVDFGPFKNRLGTYAPAQWATIDRRFLATLDARRLSDGLAEILKVGIAVDASLFEVLRADGRKVLHESFQGRTDSGDRAAREILDSSIRGMLGELAPNLREDEMARSVYLGHTWSPAVEMEALCRSQRWWLPWRRRPSLLHGEAVALDMMLSAGIALDRGHIDKAEYELIAETTDSLGLPLWDSLLANSRLLARGLRDTTRHRGGRQLAPLPQGGKVAFASDITASEVARAARRQHSLGGRAIG</sequence>
<dbReference type="InterPro" id="IPR030960">
    <property type="entry name" value="DHQS/DOIS_N"/>
</dbReference>
<dbReference type="AlphaFoldDB" id="A0A7X1J1H7"/>
<reference evidence="5 6" key="1">
    <citation type="submission" date="2020-08" db="EMBL/GenBank/DDBJ databases">
        <title>Streptomyces sp. PSKA01 genome sequencing and assembly.</title>
        <authorList>
            <person name="Mandal S."/>
            <person name="Maiti P.K."/>
            <person name="Das P."/>
        </authorList>
    </citation>
    <scope>NUCLEOTIDE SEQUENCE [LARGE SCALE GENOMIC DNA]</scope>
    <source>
        <strain evidence="5 6">PSKA01</strain>
    </source>
</reference>
<dbReference type="Proteomes" id="UP000584670">
    <property type="component" value="Unassembled WGS sequence"/>
</dbReference>
<dbReference type="Gene3D" id="1.20.1090.10">
    <property type="entry name" value="Dehydroquinate synthase-like - alpha domain"/>
    <property type="match status" value="1"/>
</dbReference>
<dbReference type="GO" id="GO:0003856">
    <property type="term" value="F:3-dehydroquinate synthase activity"/>
    <property type="evidence" value="ECO:0007669"/>
    <property type="project" value="TreeGrafter"/>
</dbReference>
<evidence type="ECO:0000256" key="2">
    <source>
        <dbReference type="ARBA" id="ARBA00023027"/>
    </source>
</evidence>
<dbReference type="PANTHER" id="PTHR43622:SF3">
    <property type="entry name" value="2-EPI-5-EPI-VALIOLONE SYNTHASE"/>
    <property type="match status" value="1"/>
</dbReference>
<gene>
    <name evidence="5" type="ORF">H4N64_12410</name>
</gene>
<dbReference type="Pfam" id="PF24621">
    <property type="entry name" value="DHQS_C"/>
    <property type="match status" value="1"/>
</dbReference>
<evidence type="ECO:0000256" key="1">
    <source>
        <dbReference type="ARBA" id="ARBA00001911"/>
    </source>
</evidence>
<organism evidence="5 6">
    <name type="scientific">Streptomyces cupreus</name>
    <dbReference type="NCBI Taxonomy" id="2759956"/>
    <lineage>
        <taxon>Bacteria</taxon>
        <taxon>Bacillati</taxon>
        <taxon>Actinomycetota</taxon>
        <taxon>Actinomycetes</taxon>
        <taxon>Kitasatosporales</taxon>
        <taxon>Streptomycetaceae</taxon>
        <taxon>Streptomyces</taxon>
    </lineage>
</organism>
<accession>A0A7X1J1H7</accession>
<feature type="domain" description="3-dehydroquinate synthase C-terminal" evidence="4">
    <location>
        <begin position="207"/>
        <end position="362"/>
    </location>
</feature>
<feature type="domain" description="3-dehydroquinate synthase N-terminal" evidence="3">
    <location>
        <begin position="92"/>
        <end position="204"/>
    </location>
</feature>
<comment type="cofactor">
    <cofactor evidence="1">
        <name>NAD(+)</name>
        <dbReference type="ChEBI" id="CHEBI:57540"/>
    </cofactor>
</comment>
<evidence type="ECO:0000313" key="5">
    <source>
        <dbReference type="EMBL" id="MBC2902401.1"/>
    </source>
</evidence>
<dbReference type="InterPro" id="IPR056179">
    <property type="entry name" value="DHQS_C"/>
</dbReference>
<evidence type="ECO:0000313" key="6">
    <source>
        <dbReference type="Proteomes" id="UP000584670"/>
    </source>
</evidence>
<dbReference type="Gene3D" id="3.40.50.1970">
    <property type="match status" value="1"/>
</dbReference>
<dbReference type="PANTHER" id="PTHR43622">
    <property type="entry name" value="3-DEHYDROQUINATE SYNTHASE"/>
    <property type="match status" value="1"/>
</dbReference>
<evidence type="ECO:0000259" key="3">
    <source>
        <dbReference type="Pfam" id="PF01761"/>
    </source>
</evidence>
<proteinExistence type="predicted"/>
<evidence type="ECO:0000259" key="4">
    <source>
        <dbReference type="Pfam" id="PF24621"/>
    </source>
</evidence>
<dbReference type="InterPro" id="IPR050071">
    <property type="entry name" value="Dehydroquinate_synthase"/>
</dbReference>
<dbReference type="EMBL" id="JACMSF010000010">
    <property type="protein sequence ID" value="MBC2902401.1"/>
    <property type="molecule type" value="Genomic_DNA"/>
</dbReference>
<keyword evidence="2" id="KW-0520">NAD</keyword>